<dbReference type="KEGG" id="wna:KA717_13855"/>
<dbReference type="AlphaFoldDB" id="A0A977L1B3"/>
<sequence length="100" mass="11861">MKTNNAILDPLNNLLNPEELTPEKIREIIYILKAQYTDLLKSKDEELRLKDELIEQYHQEVVYLREMVTQLSQRPSIGELVETAQEYRDLLKKYSELNPV</sequence>
<protein>
    <submittedName>
        <fullName evidence="1">Uncharacterized protein</fullName>
    </submittedName>
</protein>
<dbReference type="EMBL" id="CP073041">
    <property type="protein sequence ID" value="UXE63592.1"/>
    <property type="molecule type" value="Genomic_DNA"/>
</dbReference>
<proteinExistence type="predicted"/>
<evidence type="ECO:0000313" key="1">
    <source>
        <dbReference type="EMBL" id="UXE63592.1"/>
    </source>
</evidence>
<reference evidence="1" key="1">
    <citation type="submission" date="2021-04" db="EMBL/GenBank/DDBJ databases">
        <title>Genome sequence of Woronichinia naegeliana from Washington state freshwater lake bloom.</title>
        <authorList>
            <person name="Dreher T.W."/>
        </authorList>
    </citation>
    <scope>NUCLEOTIDE SEQUENCE</scope>
    <source>
        <strain evidence="1">WA131</strain>
    </source>
</reference>
<dbReference type="Proteomes" id="UP001065613">
    <property type="component" value="Chromosome"/>
</dbReference>
<organism evidence="1">
    <name type="scientific">Woronichinia naegeliana WA131</name>
    <dbReference type="NCBI Taxonomy" id="2824559"/>
    <lineage>
        <taxon>Bacteria</taxon>
        <taxon>Bacillati</taxon>
        <taxon>Cyanobacteriota</taxon>
        <taxon>Cyanophyceae</taxon>
        <taxon>Synechococcales</taxon>
        <taxon>Coelosphaeriaceae</taxon>
        <taxon>Woronichinia</taxon>
    </lineage>
</organism>
<accession>A0A977L1B3</accession>
<gene>
    <name evidence="1" type="ORF">KA717_13855</name>
</gene>
<name>A0A977L1B3_9CYAN</name>